<proteinExistence type="predicted"/>
<evidence type="ECO:0000313" key="1">
    <source>
        <dbReference type="EMBL" id="KAJ3495597.1"/>
    </source>
</evidence>
<gene>
    <name evidence="1" type="ORF">NLG97_g3278</name>
</gene>
<name>A0ACC1QYJ2_9HYPO</name>
<dbReference type="Proteomes" id="UP001148737">
    <property type="component" value="Unassembled WGS sequence"/>
</dbReference>
<evidence type="ECO:0000313" key="2">
    <source>
        <dbReference type="Proteomes" id="UP001148737"/>
    </source>
</evidence>
<protein>
    <submittedName>
        <fullName evidence="1">Uncharacterized protein</fullName>
    </submittedName>
</protein>
<comment type="caution">
    <text evidence="1">The sequence shown here is derived from an EMBL/GenBank/DDBJ whole genome shotgun (WGS) entry which is preliminary data.</text>
</comment>
<organism evidence="1 2">
    <name type="scientific">Lecanicillium saksenae</name>
    <dbReference type="NCBI Taxonomy" id="468837"/>
    <lineage>
        <taxon>Eukaryota</taxon>
        <taxon>Fungi</taxon>
        <taxon>Dikarya</taxon>
        <taxon>Ascomycota</taxon>
        <taxon>Pezizomycotina</taxon>
        <taxon>Sordariomycetes</taxon>
        <taxon>Hypocreomycetidae</taxon>
        <taxon>Hypocreales</taxon>
        <taxon>Cordycipitaceae</taxon>
        <taxon>Lecanicillium</taxon>
    </lineage>
</organism>
<sequence length="249" mass="28131">MGNTPIYDVALWQTHETENDCSLVIRTNNGRVFYCEISLEQFHQSPLAQKQYFKCLNPLRSGEEVDQDDDDFYLEDASDWLSNPFKPVVERLAPRTLEKNSAGLPTLAQYLFAPHFVCSLSATDKELQACHLPSKEPRWGSPLLRVSNDFLDDLNSWTRFFRPGDVGICHDQPQDALIKPPSRLVVSDGNGGHAECFFKPFGLSLGPRHARMEPDTLKRLALAHIPPPPQAFICRLYGVVRDGNELSCM</sequence>
<accession>A0ACC1QYJ2</accession>
<dbReference type="EMBL" id="JANAKD010000263">
    <property type="protein sequence ID" value="KAJ3495597.1"/>
    <property type="molecule type" value="Genomic_DNA"/>
</dbReference>
<keyword evidence="2" id="KW-1185">Reference proteome</keyword>
<reference evidence="1" key="1">
    <citation type="submission" date="2022-07" db="EMBL/GenBank/DDBJ databases">
        <title>Genome Sequence of Lecanicillium saksenae.</title>
        <authorList>
            <person name="Buettner E."/>
        </authorList>
    </citation>
    <scope>NUCLEOTIDE SEQUENCE</scope>
    <source>
        <strain evidence="1">VT-O1</strain>
    </source>
</reference>